<protein>
    <recommendedName>
        <fullName evidence="1">HAT C-terminal dimerisation domain-containing protein</fullName>
    </recommendedName>
</protein>
<proteinExistence type="predicted"/>
<dbReference type="EMBL" id="CAJOAY010029039">
    <property type="protein sequence ID" value="CAF4410141.1"/>
    <property type="molecule type" value="Genomic_DNA"/>
</dbReference>
<accession>A0A820PRF7</accession>
<name>A0A820PRF7_9BILA</name>
<dbReference type="InterPro" id="IPR008906">
    <property type="entry name" value="HATC_C_dom"/>
</dbReference>
<reference evidence="2" key="1">
    <citation type="submission" date="2021-02" db="EMBL/GenBank/DDBJ databases">
        <authorList>
            <person name="Nowell W R."/>
        </authorList>
    </citation>
    <scope>NUCLEOTIDE SEQUENCE</scope>
</reference>
<feature type="non-terminal residue" evidence="2">
    <location>
        <position position="1"/>
    </location>
</feature>
<dbReference type="SUPFAM" id="SSF53098">
    <property type="entry name" value="Ribonuclease H-like"/>
    <property type="match status" value="1"/>
</dbReference>
<gene>
    <name evidence="2" type="ORF">OKA104_LOCUS51894</name>
</gene>
<evidence type="ECO:0000313" key="2">
    <source>
        <dbReference type="EMBL" id="CAF4410141.1"/>
    </source>
</evidence>
<dbReference type="GO" id="GO:0046983">
    <property type="term" value="F:protein dimerization activity"/>
    <property type="evidence" value="ECO:0007669"/>
    <property type="project" value="InterPro"/>
</dbReference>
<dbReference type="InterPro" id="IPR012337">
    <property type="entry name" value="RNaseH-like_sf"/>
</dbReference>
<evidence type="ECO:0000259" key="1">
    <source>
        <dbReference type="Pfam" id="PF05699"/>
    </source>
</evidence>
<feature type="domain" description="HAT C-terminal dimerisation" evidence="1">
    <location>
        <begin position="3"/>
        <end position="56"/>
    </location>
</feature>
<sequence>KDYQVAFRILSIFAKQIHWIFVSSAAVERCFSSMGFIVNERRLSLGLNQPDNIVVIRSIKTLQK</sequence>
<evidence type="ECO:0000313" key="3">
    <source>
        <dbReference type="Proteomes" id="UP000663881"/>
    </source>
</evidence>
<organism evidence="2 3">
    <name type="scientific">Adineta steineri</name>
    <dbReference type="NCBI Taxonomy" id="433720"/>
    <lineage>
        <taxon>Eukaryota</taxon>
        <taxon>Metazoa</taxon>
        <taxon>Spiralia</taxon>
        <taxon>Gnathifera</taxon>
        <taxon>Rotifera</taxon>
        <taxon>Eurotatoria</taxon>
        <taxon>Bdelloidea</taxon>
        <taxon>Adinetida</taxon>
        <taxon>Adinetidae</taxon>
        <taxon>Adineta</taxon>
    </lineage>
</organism>
<dbReference type="Proteomes" id="UP000663881">
    <property type="component" value="Unassembled WGS sequence"/>
</dbReference>
<dbReference type="AlphaFoldDB" id="A0A820PRF7"/>
<dbReference type="Pfam" id="PF05699">
    <property type="entry name" value="Dimer_Tnp_hAT"/>
    <property type="match status" value="1"/>
</dbReference>
<comment type="caution">
    <text evidence="2">The sequence shown here is derived from an EMBL/GenBank/DDBJ whole genome shotgun (WGS) entry which is preliminary data.</text>
</comment>